<dbReference type="OrthoDB" id="8858174at2"/>
<evidence type="ECO:0000313" key="5">
    <source>
        <dbReference type="Proteomes" id="UP000324176"/>
    </source>
</evidence>
<dbReference type="KEGG" id="nco:AAW31_02185"/>
<evidence type="ECO:0000313" key="2">
    <source>
        <dbReference type="EMBL" id="AKH36878.1"/>
    </source>
</evidence>
<dbReference type="Pfam" id="PF08765">
    <property type="entry name" value="Mor"/>
    <property type="match status" value="1"/>
</dbReference>
<evidence type="ECO:0000313" key="4">
    <source>
        <dbReference type="Proteomes" id="UP000034156"/>
    </source>
</evidence>
<dbReference type="Proteomes" id="UP000034156">
    <property type="component" value="Chromosome"/>
</dbReference>
<gene>
    <name evidence="2" type="ORF">AAW31_02185</name>
    <name evidence="3" type="ORF">BCL69_104028</name>
</gene>
<name>A0A0F7KCJ2_9PROT</name>
<keyword evidence="4" id="KW-1185">Reference proteome</keyword>
<dbReference type="Proteomes" id="UP000324176">
    <property type="component" value="Unassembled WGS sequence"/>
</dbReference>
<reference evidence="3 5" key="3">
    <citation type="submission" date="2019-07" db="EMBL/GenBank/DDBJ databases">
        <title>Active sludge and wastewater microbial communities from Klosterneuburg, Austria.</title>
        <authorList>
            <person name="Wagner M."/>
        </authorList>
    </citation>
    <scope>NUCLEOTIDE SEQUENCE [LARGE SCALE GENOMIC DNA]</scope>
    <source>
        <strain evidence="3 5">Nm2</strain>
    </source>
</reference>
<sequence>MHEVDESLLPSILQEIAELIGLPATLQLVQHYGGVRLYVPKRLSEDHILITIVGEIAALKLVERFGGLDHFDIPKAQTISLALRNAKIREEKSTSSVRQLALKYHLTERQVRKILAIEHQEESRQMGLF</sequence>
<protein>
    <submittedName>
        <fullName evidence="3">Mor family transcriptional regulator</fullName>
    </submittedName>
</protein>
<reference evidence="2 4" key="2">
    <citation type="journal article" date="2016" name="Genome Announc.">
        <title>Genome Sequence of Nitrosomonas communis Strain Nm2, a Mesophilic Ammonia-Oxidizing Bacterium Isolated from Mediterranean Soil.</title>
        <authorList>
            <person name="Kozlowski J.A."/>
            <person name="Kits K.D."/>
            <person name="Stein L.Y."/>
        </authorList>
    </citation>
    <scope>NUCLEOTIDE SEQUENCE [LARGE SCALE GENOMIC DNA]</scope>
    <source>
        <strain evidence="2 4">Nm2</strain>
    </source>
</reference>
<dbReference type="RefSeq" id="WP_046848977.1">
    <property type="nucleotide sequence ID" value="NZ_CP011451.1"/>
</dbReference>
<evidence type="ECO:0000313" key="3">
    <source>
        <dbReference type="EMBL" id="TYP83902.1"/>
    </source>
</evidence>
<dbReference type="PATRIC" id="fig|44574.3.peg.522"/>
<reference evidence="4" key="1">
    <citation type="submission" date="2015-05" db="EMBL/GenBank/DDBJ databases">
        <title>Draft genome of Nitrosomonas communis strain Nm2.</title>
        <authorList>
            <person name="Kozlowski J.A."/>
            <person name="Kits K.D."/>
            <person name="Stein L.Y."/>
        </authorList>
    </citation>
    <scope>NUCLEOTIDE SEQUENCE [LARGE SCALE GENOMIC DNA]</scope>
    <source>
        <strain evidence="4">Nm2</strain>
    </source>
</reference>
<organism evidence="2 4">
    <name type="scientific">Nitrosomonas communis</name>
    <dbReference type="NCBI Taxonomy" id="44574"/>
    <lineage>
        <taxon>Bacteria</taxon>
        <taxon>Pseudomonadati</taxon>
        <taxon>Pseudomonadota</taxon>
        <taxon>Betaproteobacteria</taxon>
        <taxon>Nitrosomonadales</taxon>
        <taxon>Nitrosomonadaceae</taxon>
        <taxon>Nitrosomonas</taxon>
    </lineage>
</organism>
<feature type="domain" description="Mor transcription activator" evidence="1">
    <location>
        <begin position="51"/>
        <end position="124"/>
    </location>
</feature>
<dbReference type="AlphaFoldDB" id="A0A0F7KCJ2"/>
<proteinExistence type="predicted"/>
<dbReference type="InterPro" id="IPR014875">
    <property type="entry name" value="Mor_transcription_activator"/>
</dbReference>
<dbReference type="SUPFAM" id="SSF46689">
    <property type="entry name" value="Homeodomain-like"/>
    <property type="match status" value="1"/>
</dbReference>
<dbReference type="EMBL" id="VNHT01000040">
    <property type="protein sequence ID" value="TYP83902.1"/>
    <property type="molecule type" value="Genomic_DNA"/>
</dbReference>
<accession>A0A0F7KCJ2</accession>
<dbReference type="InterPro" id="IPR009057">
    <property type="entry name" value="Homeodomain-like_sf"/>
</dbReference>
<dbReference type="EMBL" id="CP011451">
    <property type="protein sequence ID" value="AKH36878.1"/>
    <property type="molecule type" value="Genomic_DNA"/>
</dbReference>
<dbReference type="Gene3D" id="1.10.10.60">
    <property type="entry name" value="Homeodomain-like"/>
    <property type="match status" value="1"/>
</dbReference>
<evidence type="ECO:0000259" key="1">
    <source>
        <dbReference type="Pfam" id="PF08765"/>
    </source>
</evidence>